<reference evidence="2 3" key="1">
    <citation type="submission" date="2021-01" db="EMBL/GenBank/DDBJ databases">
        <title>WGS of actinomycetes isolated from Thailand.</title>
        <authorList>
            <person name="Thawai C."/>
        </authorList>
    </citation>
    <scope>NUCLEOTIDE SEQUENCE [LARGE SCALE GENOMIC DNA]</scope>
    <source>
        <strain evidence="2 3">LPG 2</strain>
    </source>
</reference>
<organism evidence="2 3">
    <name type="scientific">Nocardia acididurans</name>
    <dbReference type="NCBI Taxonomy" id="2802282"/>
    <lineage>
        <taxon>Bacteria</taxon>
        <taxon>Bacillati</taxon>
        <taxon>Actinomycetota</taxon>
        <taxon>Actinomycetes</taxon>
        <taxon>Mycobacteriales</taxon>
        <taxon>Nocardiaceae</taxon>
        <taxon>Nocardia</taxon>
    </lineage>
</organism>
<gene>
    <name evidence="2" type="ORF">JK358_32805</name>
</gene>
<feature type="domain" description="DUF6891" evidence="1">
    <location>
        <begin position="7"/>
        <end position="127"/>
    </location>
</feature>
<proteinExistence type="predicted"/>
<dbReference type="InterPro" id="IPR054186">
    <property type="entry name" value="DUF6891"/>
</dbReference>
<protein>
    <recommendedName>
        <fullName evidence="1">DUF6891 domain-containing protein</fullName>
    </recommendedName>
</protein>
<comment type="caution">
    <text evidence="2">The sequence shown here is derived from an EMBL/GenBank/DDBJ whole genome shotgun (WGS) entry which is preliminary data.</text>
</comment>
<dbReference type="RefSeq" id="WP_201955053.1">
    <property type="nucleotide sequence ID" value="NZ_JAERRJ010000014.1"/>
</dbReference>
<dbReference type="Pfam" id="PF21831">
    <property type="entry name" value="DUF6891"/>
    <property type="match status" value="1"/>
</dbReference>
<sequence>MLDTRTTDTDCDRLVRAFAALRLRDVAAMHSAGDTMAQGLEDVDQVLGESPAYIGYCFYHGQDVERAMAGEGLYLAFGPRDPDLEESEGPAIGHMIVEELTRTGLTPTWDGTFDQRILIESFDWHAR</sequence>
<accession>A0ABS1MF62</accession>
<evidence type="ECO:0000259" key="1">
    <source>
        <dbReference type="Pfam" id="PF21831"/>
    </source>
</evidence>
<name>A0ABS1MF62_9NOCA</name>
<evidence type="ECO:0000313" key="3">
    <source>
        <dbReference type="Proteomes" id="UP000602198"/>
    </source>
</evidence>
<dbReference type="Proteomes" id="UP000602198">
    <property type="component" value="Unassembled WGS sequence"/>
</dbReference>
<evidence type="ECO:0000313" key="2">
    <source>
        <dbReference type="EMBL" id="MBL1079196.1"/>
    </source>
</evidence>
<keyword evidence="3" id="KW-1185">Reference proteome</keyword>
<dbReference type="EMBL" id="JAERRJ010000014">
    <property type="protein sequence ID" value="MBL1079196.1"/>
    <property type="molecule type" value="Genomic_DNA"/>
</dbReference>